<name>A0A8I5NHZ0_PAPAN</name>
<feature type="domain" description="Helicase ATP-binding" evidence="15">
    <location>
        <begin position="1125"/>
        <end position="1301"/>
    </location>
</feature>
<dbReference type="GO" id="GO:0003677">
    <property type="term" value="F:DNA binding"/>
    <property type="evidence" value="ECO:0007669"/>
    <property type="project" value="Ensembl"/>
</dbReference>
<dbReference type="InterPro" id="IPR000330">
    <property type="entry name" value="SNF2_N"/>
</dbReference>
<feature type="compositionally biased region" description="Basic and acidic residues" evidence="14">
    <location>
        <begin position="394"/>
        <end position="404"/>
    </location>
</feature>
<dbReference type="FunFam" id="3.40.50.10810:FF:000018">
    <property type="entry name" value="Putative DNA excision repair protein ERCC-6"/>
    <property type="match status" value="1"/>
</dbReference>
<dbReference type="CDD" id="cd21397">
    <property type="entry name" value="cc_ERCC-6_N"/>
    <property type="match status" value="1"/>
</dbReference>
<dbReference type="GO" id="GO:0010165">
    <property type="term" value="P:response to X-ray"/>
    <property type="evidence" value="ECO:0007669"/>
    <property type="project" value="Ensembl"/>
</dbReference>
<feature type="region of interest" description="Disordered" evidence="14">
    <location>
        <begin position="1925"/>
        <end position="1987"/>
    </location>
</feature>
<reference evidence="17 18" key="1">
    <citation type="submission" date="2012-03" db="EMBL/GenBank/DDBJ databases">
        <title>Whole Genome Assembly of Papio anubis.</title>
        <authorList>
            <person name="Liu Y.L."/>
            <person name="Abraham K.A."/>
            <person name="Akbar H.A."/>
            <person name="Ali S.A."/>
            <person name="Anosike U.A."/>
            <person name="Aqrawi P.A."/>
            <person name="Arias F.A."/>
            <person name="Attaway T.A."/>
            <person name="Awwad R.A."/>
            <person name="Babu C.B."/>
            <person name="Bandaranaike D.B."/>
            <person name="Battles P.B."/>
            <person name="Bell A.B."/>
            <person name="Beltran B.B."/>
            <person name="Berhane-Mersha D.B."/>
            <person name="Bess C.B."/>
            <person name="Bickham C.B."/>
            <person name="Bolden T.B."/>
            <person name="Carter K.C."/>
            <person name="Chau D.C."/>
            <person name="Chavez A.C."/>
            <person name="Clerc-Blankenburg K.C."/>
            <person name="Coyle M.C."/>
            <person name="Dao M.D."/>
            <person name="Davila M.L.D."/>
            <person name="Davy-Carroll L.D."/>
            <person name="Denson S.D."/>
            <person name="Dinh H.D."/>
            <person name="Fernandez S.F."/>
            <person name="Fernando P.F."/>
            <person name="Forbes L.F."/>
            <person name="Francis C.F."/>
            <person name="Francisco L.F."/>
            <person name="Fu Q.F."/>
            <person name="Garcia-Iii R.G."/>
            <person name="Garrett T.G."/>
            <person name="Gross S.G."/>
            <person name="Gubbala S.G."/>
            <person name="Hirani K.H."/>
            <person name="Hogues M.H."/>
            <person name="Hollins B.H."/>
            <person name="Jackson L.J."/>
            <person name="Javaid M.J."/>
            <person name="Jhangiani S.J."/>
            <person name="Johnson A.J."/>
            <person name="Johnson B.J."/>
            <person name="Jones J.J."/>
            <person name="Joshi V.J."/>
            <person name="Kalu J.K."/>
            <person name="Khan N.K."/>
            <person name="Korchina V.K."/>
            <person name="Kovar C.K."/>
            <person name="Lago L.L."/>
            <person name="Lara F.L."/>
            <person name="Le T.-K.L."/>
            <person name="Lee S.L."/>
            <person name="Legall-Iii F.L."/>
            <person name="Lemon S.L."/>
            <person name="Liu J.L."/>
            <person name="Liu Y.-S.L."/>
            <person name="Liyanage D.L."/>
            <person name="Lopez J.L."/>
            <person name="Lorensuhewa L.L."/>
            <person name="Mata R.M."/>
            <person name="Mathew T.M."/>
            <person name="Mercado C.M."/>
            <person name="Mercado I.M."/>
            <person name="Morales K.M."/>
            <person name="Morgan M.M."/>
            <person name="Munidasa M.M."/>
            <person name="Ngo D.N."/>
            <person name="Nguyen L.N."/>
            <person name="Nguyen T.N."/>
            <person name="Nguyen N.N."/>
            <person name="Obregon M.O."/>
            <person name="Okwuonu G.O."/>
            <person name="Ongeri F.O."/>
            <person name="Onwere C.O."/>
            <person name="Osifeso I.O."/>
            <person name="Parra A.P."/>
            <person name="Patil S.P."/>
            <person name="Perez A.P."/>
            <person name="Perez Y.P."/>
            <person name="Pham C.P."/>
            <person name="Pu L.-L.P."/>
            <person name="Puazo M.P."/>
            <person name="Quiroz J.Q."/>
            <person name="Rouhana J.R."/>
            <person name="Ruiz M.R."/>
            <person name="Ruiz S.-J.R."/>
            <person name="Saada N.S."/>
            <person name="Santibanez J.S."/>
            <person name="Scheel M.S."/>
            <person name="Schneider B.S."/>
            <person name="Simmons D.S."/>
            <person name="Sisson I.S."/>
            <person name="Tang L.-Y.T."/>
            <person name="Thornton R.T."/>
            <person name="Tisius J.T."/>
            <person name="Toledanes G.T."/>
            <person name="Trejos Z.T."/>
            <person name="Usmani K.U."/>
            <person name="Varghese R.V."/>
            <person name="Vattathil S.V."/>
            <person name="Vee V.V."/>
            <person name="Walker D.W."/>
            <person name="Weissenberger G.W."/>
            <person name="White C.W."/>
            <person name="Williams A.W."/>
            <person name="Woodworth J.W."/>
            <person name="Wright R.W."/>
            <person name="Zhu Y.Z."/>
            <person name="Han Y.H."/>
            <person name="Newsham I.N."/>
            <person name="Nazareth L.N."/>
            <person name="Worley K.W."/>
            <person name="Muzny D.M."/>
            <person name="Rogers J.R."/>
            <person name="Gibbs R.G."/>
        </authorList>
    </citation>
    <scope>NUCLEOTIDE SEQUENCE [LARGE SCALE GENOMIC DNA]</scope>
</reference>
<feature type="compositionally biased region" description="Basic and acidic residues" evidence="14">
    <location>
        <begin position="1754"/>
        <end position="1766"/>
    </location>
</feature>
<dbReference type="PANTHER" id="PTHR45629">
    <property type="entry name" value="SNF2/RAD54 FAMILY MEMBER"/>
    <property type="match status" value="1"/>
</dbReference>
<dbReference type="OMA" id="CNITPCQ"/>
<dbReference type="CDD" id="cd18000">
    <property type="entry name" value="DEXHc_ERCC6"/>
    <property type="match status" value="1"/>
</dbReference>
<dbReference type="GO" id="GO:0016567">
    <property type="term" value="P:protein ubiquitination"/>
    <property type="evidence" value="ECO:0007669"/>
    <property type="project" value="Ensembl"/>
</dbReference>
<evidence type="ECO:0000256" key="14">
    <source>
        <dbReference type="SAM" id="MobiDB-lite"/>
    </source>
</evidence>
<evidence type="ECO:0000256" key="9">
    <source>
        <dbReference type="ARBA" id="ARBA00023204"/>
    </source>
</evidence>
<dbReference type="InterPro" id="IPR058951">
    <property type="entry name" value="WHD_Rad26_CSB-like"/>
</dbReference>
<dbReference type="GO" id="GO:0045494">
    <property type="term" value="P:photoreceptor cell maintenance"/>
    <property type="evidence" value="ECO:0007669"/>
    <property type="project" value="Ensembl"/>
</dbReference>
<feature type="compositionally biased region" description="Basic and acidic residues" evidence="14">
    <location>
        <begin position="437"/>
        <end position="447"/>
    </location>
</feature>
<dbReference type="Pfam" id="PF00271">
    <property type="entry name" value="Helicase_C"/>
    <property type="match status" value="1"/>
</dbReference>
<dbReference type="SMART" id="SM00490">
    <property type="entry name" value="HELICc"/>
    <property type="match status" value="1"/>
</dbReference>
<feature type="compositionally biased region" description="Basic and acidic residues" evidence="14">
    <location>
        <begin position="1817"/>
        <end position="1827"/>
    </location>
</feature>
<dbReference type="GO" id="GO:2001033">
    <property type="term" value="P:negative regulation of double-strand break repair via nonhomologous end joining"/>
    <property type="evidence" value="ECO:0007669"/>
    <property type="project" value="Ensembl"/>
</dbReference>
<dbReference type="GO" id="GO:0031175">
    <property type="term" value="P:neuron projection development"/>
    <property type="evidence" value="ECO:0007669"/>
    <property type="project" value="Ensembl"/>
</dbReference>
<dbReference type="GO" id="GO:0008630">
    <property type="term" value="P:intrinsic apoptotic signaling pathway in response to DNA damage"/>
    <property type="evidence" value="ECO:0007669"/>
    <property type="project" value="Ensembl"/>
</dbReference>
<keyword evidence="4" id="KW-0227">DNA damage</keyword>
<dbReference type="Gene3D" id="3.40.50.300">
    <property type="entry name" value="P-loop containing nucleotide triphosphate hydrolases"/>
    <property type="match status" value="1"/>
</dbReference>
<evidence type="ECO:0000256" key="8">
    <source>
        <dbReference type="ARBA" id="ARBA00023125"/>
    </source>
</evidence>
<dbReference type="GO" id="GO:0060261">
    <property type="term" value="P:positive regulation of transcription initiation by RNA polymerase II"/>
    <property type="evidence" value="ECO:0007669"/>
    <property type="project" value="Ensembl"/>
</dbReference>
<evidence type="ECO:0000259" key="15">
    <source>
        <dbReference type="PROSITE" id="PS51192"/>
    </source>
</evidence>
<dbReference type="SMART" id="SM00487">
    <property type="entry name" value="DEXDc"/>
    <property type="match status" value="1"/>
</dbReference>
<dbReference type="GO" id="GO:0006290">
    <property type="term" value="P:pyrimidine dimer repair"/>
    <property type="evidence" value="ECO:0007669"/>
    <property type="project" value="Ensembl"/>
</dbReference>
<keyword evidence="18" id="KW-1185">Reference proteome</keyword>
<evidence type="ECO:0000256" key="6">
    <source>
        <dbReference type="ARBA" id="ARBA00022806"/>
    </source>
</evidence>
<protein>
    <recommendedName>
        <fullName evidence="11">DNA excision repair protein ERCC-6</fullName>
    </recommendedName>
    <alternativeName>
        <fullName evidence="12">ATP-dependent helicase ERCC6</fullName>
    </alternativeName>
    <alternativeName>
        <fullName evidence="13">Cockayne syndrome protein CSB</fullName>
    </alternativeName>
</protein>
<comment type="subcellular location">
    <subcellularLocation>
        <location evidence="1">Nucleus</location>
    </subcellularLocation>
</comment>
<keyword evidence="7" id="KW-0067">ATP-binding</keyword>
<dbReference type="InterPro" id="IPR049730">
    <property type="entry name" value="SNF2/RAD54-like_C"/>
</dbReference>
<feature type="compositionally biased region" description="Polar residues" evidence="14">
    <location>
        <begin position="1943"/>
        <end position="1957"/>
    </location>
</feature>
<feature type="compositionally biased region" description="Basic and acidic residues" evidence="14">
    <location>
        <begin position="1838"/>
        <end position="1852"/>
    </location>
</feature>
<dbReference type="InterPro" id="IPR059240">
    <property type="entry name" value="cc_ERCC-6_N"/>
</dbReference>
<dbReference type="PANTHER" id="PTHR45629:SF7">
    <property type="entry name" value="DNA EXCISION REPAIR PROTEIN ERCC-6-RELATED"/>
    <property type="match status" value="1"/>
</dbReference>
<feature type="compositionally biased region" description="Polar residues" evidence="14">
    <location>
        <begin position="1727"/>
        <end position="1747"/>
    </location>
</feature>
<evidence type="ECO:0000313" key="18">
    <source>
        <dbReference type="Proteomes" id="UP000028761"/>
    </source>
</evidence>
<dbReference type="GO" id="GO:0030296">
    <property type="term" value="F:protein tyrosine kinase activator activity"/>
    <property type="evidence" value="ECO:0007669"/>
    <property type="project" value="Ensembl"/>
</dbReference>
<keyword evidence="9" id="KW-0234">DNA repair</keyword>
<dbReference type="GO" id="GO:0006284">
    <property type="term" value="P:base-excision repair"/>
    <property type="evidence" value="ECO:0007669"/>
    <property type="project" value="Ensembl"/>
</dbReference>
<dbReference type="FunFam" id="3.40.50.300:FF:000863">
    <property type="entry name" value="DNA excision repair protein ERCC-6"/>
    <property type="match status" value="1"/>
</dbReference>
<evidence type="ECO:0000256" key="4">
    <source>
        <dbReference type="ARBA" id="ARBA00022763"/>
    </source>
</evidence>
<feature type="compositionally biased region" description="Acidic residues" evidence="14">
    <location>
        <begin position="405"/>
        <end position="433"/>
    </location>
</feature>
<feature type="compositionally biased region" description="Basic and acidic residues" evidence="14">
    <location>
        <begin position="492"/>
        <end position="503"/>
    </location>
</feature>
<dbReference type="Pfam" id="PF13843">
    <property type="entry name" value="DDE_Tnp_1_7"/>
    <property type="match status" value="1"/>
</dbReference>
<dbReference type="PROSITE" id="PS51192">
    <property type="entry name" value="HELICASE_ATP_BIND_1"/>
    <property type="match status" value="1"/>
</dbReference>
<dbReference type="GO" id="GO:0000303">
    <property type="term" value="P:response to superoxide"/>
    <property type="evidence" value="ECO:0007669"/>
    <property type="project" value="Ensembl"/>
</dbReference>
<feature type="region of interest" description="Disordered" evidence="14">
    <location>
        <begin position="326"/>
        <end position="366"/>
    </location>
</feature>
<dbReference type="GO" id="GO:0140463">
    <property type="term" value="F:chromatin-protein adaptor activity"/>
    <property type="evidence" value="ECO:0007669"/>
    <property type="project" value="Ensembl"/>
</dbReference>
<feature type="region of interest" description="Disordered" evidence="14">
    <location>
        <begin position="1"/>
        <end position="48"/>
    </location>
</feature>
<evidence type="ECO:0000256" key="11">
    <source>
        <dbReference type="ARBA" id="ARBA00071998"/>
    </source>
</evidence>
<feature type="compositionally biased region" description="Basic and acidic residues" evidence="14">
    <location>
        <begin position="1958"/>
        <end position="1982"/>
    </location>
</feature>
<comment type="similarity">
    <text evidence="2">Belongs to the SNF2/RAD54 helicase family.</text>
</comment>
<keyword evidence="10" id="KW-0539">Nucleus</keyword>
<keyword evidence="8" id="KW-0238">DNA-binding</keyword>
<dbReference type="InterPro" id="IPR050496">
    <property type="entry name" value="SNF2_RAD54_helicase_repair"/>
</dbReference>
<keyword evidence="3" id="KW-0547">Nucleotide-binding</keyword>
<keyword evidence="5" id="KW-0378">Hydrolase</keyword>
<feature type="compositionally biased region" description="Basic residues" evidence="14">
    <location>
        <begin position="1785"/>
        <end position="1794"/>
    </location>
</feature>
<dbReference type="CDD" id="cd22254">
    <property type="entry name" value="CSB_WHD"/>
    <property type="match status" value="1"/>
</dbReference>
<dbReference type="PROSITE" id="PS51194">
    <property type="entry name" value="HELICASE_CTER"/>
    <property type="match status" value="1"/>
</dbReference>
<dbReference type="GO" id="GO:0006362">
    <property type="term" value="P:transcription elongation by RNA polymerase I"/>
    <property type="evidence" value="ECO:0007669"/>
    <property type="project" value="Ensembl"/>
</dbReference>
<dbReference type="Gene3D" id="3.40.50.10810">
    <property type="entry name" value="Tandem AAA-ATPase domain"/>
    <property type="match status" value="1"/>
</dbReference>
<gene>
    <name evidence="17" type="primary">ERCC6</name>
</gene>
<dbReference type="GeneTree" id="ENSGT00940000158057"/>
<dbReference type="InterPro" id="IPR027417">
    <property type="entry name" value="P-loop_NTPase"/>
</dbReference>
<evidence type="ECO:0000256" key="2">
    <source>
        <dbReference type="ARBA" id="ARBA00007025"/>
    </source>
</evidence>
<evidence type="ECO:0000256" key="7">
    <source>
        <dbReference type="ARBA" id="ARBA00022840"/>
    </source>
</evidence>
<keyword evidence="6" id="KW-0347">Helicase</keyword>
<feature type="compositionally biased region" description="Low complexity" evidence="14">
    <location>
        <begin position="469"/>
        <end position="480"/>
    </location>
</feature>
<dbReference type="GO" id="GO:0006283">
    <property type="term" value="P:transcription-coupled nucleotide-excision repair"/>
    <property type="evidence" value="ECO:0007669"/>
    <property type="project" value="Ensembl"/>
</dbReference>
<accession>A0A8I5NHZ0</accession>
<feature type="domain" description="Helicase C-terminal" evidence="16">
    <location>
        <begin position="1449"/>
        <end position="1608"/>
    </location>
</feature>
<evidence type="ECO:0000256" key="3">
    <source>
        <dbReference type="ARBA" id="ARBA00022741"/>
    </source>
</evidence>
<dbReference type="GO" id="GO:0045945">
    <property type="term" value="P:positive regulation of transcription by RNA polymerase III"/>
    <property type="evidence" value="ECO:0007669"/>
    <property type="project" value="Ensembl"/>
</dbReference>
<feature type="region of interest" description="Disordered" evidence="14">
    <location>
        <begin position="1649"/>
        <end position="1852"/>
    </location>
</feature>
<dbReference type="GO" id="GO:0008023">
    <property type="term" value="C:transcription elongation factor complex"/>
    <property type="evidence" value="ECO:0007669"/>
    <property type="project" value="Ensembl"/>
</dbReference>
<dbReference type="GO" id="GO:0010332">
    <property type="term" value="P:response to gamma radiation"/>
    <property type="evidence" value="ECO:0007669"/>
    <property type="project" value="Ensembl"/>
</dbReference>
<dbReference type="GO" id="GO:0071168">
    <property type="term" value="P:protein localization to chromatin"/>
    <property type="evidence" value="ECO:0007669"/>
    <property type="project" value="Ensembl"/>
</dbReference>
<dbReference type="Ensembl" id="ENSPANT00000066211.1">
    <property type="protein sequence ID" value="ENSPANP00000058985.1"/>
    <property type="gene ID" value="ENSPANG00000022650.4"/>
</dbReference>
<evidence type="ECO:0000256" key="5">
    <source>
        <dbReference type="ARBA" id="ARBA00022801"/>
    </source>
</evidence>
<dbReference type="CDD" id="cd18793">
    <property type="entry name" value="SF2_C_SNF"/>
    <property type="match status" value="1"/>
</dbReference>
<feature type="compositionally biased region" description="Polar residues" evidence="14">
    <location>
        <begin position="8"/>
        <end position="27"/>
    </location>
</feature>
<dbReference type="GO" id="GO:0035264">
    <property type="term" value="P:multicellular organism growth"/>
    <property type="evidence" value="ECO:0007669"/>
    <property type="project" value="Ensembl"/>
</dbReference>
<feature type="region of interest" description="Disordered" evidence="14">
    <location>
        <begin position="535"/>
        <end position="562"/>
    </location>
</feature>
<feature type="compositionally biased region" description="Basic residues" evidence="14">
    <location>
        <begin position="1806"/>
        <end position="1816"/>
    </location>
</feature>
<evidence type="ECO:0000259" key="16">
    <source>
        <dbReference type="PROSITE" id="PS51194"/>
    </source>
</evidence>
<dbReference type="GO" id="GO:0097680">
    <property type="term" value="P:double-strand break repair via classical nonhomologous end joining"/>
    <property type="evidence" value="ECO:0007669"/>
    <property type="project" value="Ensembl"/>
</dbReference>
<dbReference type="GO" id="GO:1905168">
    <property type="term" value="P:positive regulation of double-strand break repair via homologous recombination"/>
    <property type="evidence" value="ECO:0007669"/>
    <property type="project" value="Ensembl"/>
</dbReference>
<dbReference type="SUPFAM" id="SSF52540">
    <property type="entry name" value="P-loop containing nucleoside triphosphate hydrolases"/>
    <property type="match status" value="2"/>
</dbReference>
<dbReference type="InterPro" id="IPR001650">
    <property type="entry name" value="Helicase_C-like"/>
</dbReference>
<dbReference type="Proteomes" id="UP000028761">
    <property type="component" value="Chromosome 11"/>
</dbReference>
<dbReference type="GO" id="GO:0000077">
    <property type="term" value="P:DNA damage checkpoint signaling"/>
    <property type="evidence" value="ECO:0007669"/>
    <property type="project" value="Ensembl"/>
</dbReference>
<feature type="compositionally biased region" description="Acidic residues" evidence="14">
    <location>
        <begin position="547"/>
        <end position="556"/>
    </location>
</feature>
<dbReference type="GO" id="GO:0007254">
    <property type="term" value="P:JNK cascade"/>
    <property type="evidence" value="ECO:0007669"/>
    <property type="project" value="Ensembl"/>
</dbReference>
<proteinExistence type="inferred from homology"/>
<dbReference type="GO" id="GO:0000012">
    <property type="term" value="P:single strand break repair"/>
    <property type="evidence" value="ECO:0007669"/>
    <property type="project" value="Ensembl"/>
</dbReference>
<dbReference type="GO" id="GO:0032786">
    <property type="term" value="P:positive regulation of DNA-templated transcription, elongation"/>
    <property type="evidence" value="ECO:0007669"/>
    <property type="project" value="Ensembl"/>
</dbReference>
<dbReference type="GO" id="GO:0004386">
    <property type="term" value="F:helicase activity"/>
    <property type="evidence" value="ECO:0007669"/>
    <property type="project" value="UniProtKB-KW"/>
</dbReference>
<dbReference type="GO" id="GO:0090734">
    <property type="term" value="C:site of DNA damage"/>
    <property type="evidence" value="ECO:0007669"/>
    <property type="project" value="Ensembl"/>
</dbReference>
<dbReference type="GO" id="GO:0110016">
    <property type="term" value="C:B-WICH complex"/>
    <property type="evidence" value="ECO:0007669"/>
    <property type="project" value="Ensembl"/>
</dbReference>
<reference evidence="17" key="3">
    <citation type="submission" date="2025-09" db="UniProtKB">
        <authorList>
            <consortium name="Ensembl"/>
        </authorList>
    </citation>
    <scope>IDENTIFICATION</scope>
</reference>
<dbReference type="GO" id="GO:0140658">
    <property type="term" value="F:ATP-dependent chromatin remodeler activity"/>
    <property type="evidence" value="ECO:0007669"/>
    <property type="project" value="Ensembl"/>
</dbReference>
<dbReference type="Pfam" id="PF00176">
    <property type="entry name" value="SNF2-rel_dom"/>
    <property type="match status" value="1"/>
</dbReference>
<feature type="region of interest" description="Disordered" evidence="14">
    <location>
        <begin position="385"/>
        <end position="508"/>
    </location>
</feature>
<evidence type="ECO:0000313" key="17">
    <source>
        <dbReference type="Ensembl" id="ENSPANP00000058985.1"/>
    </source>
</evidence>
<dbReference type="GO" id="GO:0140664">
    <property type="term" value="F:ATP-dependent DNA damage sensor activity"/>
    <property type="evidence" value="ECO:0007669"/>
    <property type="project" value="Ensembl"/>
</dbReference>
<feature type="region of interest" description="Disordered" evidence="14">
    <location>
        <begin position="578"/>
        <end position="616"/>
    </location>
</feature>
<dbReference type="GO" id="GO:0010224">
    <property type="term" value="P:response to UV-B"/>
    <property type="evidence" value="ECO:0007669"/>
    <property type="project" value="Ensembl"/>
</dbReference>
<dbReference type="InterPro" id="IPR014001">
    <property type="entry name" value="Helicase_ATP-bd"/>
</dbReference>
<dbReference type="GO" id="GO:0005524">
    <property type="term" value="F:ATP binding"/>
    <property type="evidence" value="ECO:0007669"/>
    <property type="project" value="UniProtKB-KW"/>
</dbReference>
<reference evidence="17" key="2">
    <citation type="submission" date="2025-08" db="UniProtKB">
        <authorList>
            <consortium name="Ensembl"/>
        </authorList>
    </citation>
    <scope>IDENTIFICATION</scope>
</reference>
<evidence type="ECO:0000256" key="12">
    <source>
        <dbReference type="ARBA" id="ARBA00076356"/>
    </source>
</evidence>
<dbReference type="InterPro" id="IPR029526">
    <property type="entry name" value="PGBD"/>
</dbReference>
<dbReference type="GO" id="GO:0003682">
    <property type="term" value="F:chromatin binding"/>
    <property type="evidence" value="ECO:0007669"/>
    <property type="project" value="Ensembl"/>
</dbReference>
<dbReference type="InterPro" id="IPR038718">
    <property type="entry name" value="SNF2-like_sf"/>
</dbReference>
<organism evidence="17 18">
    <name type="scientific">Papio anubis</name>
    <name type="common">Olive baboon</name>
    <dbReference type="NCBI Taxonomy" id="9555"/>
    <lineage>
        <taxon>Eukaryota</taxon>
        <taxon>Metazoa</taxon>
        <taxon>Chordata</taxon>
        <taxon>Craniata</taxon>
        <taxon>Vertebrata</taxon>
        <taxon>Euteleostomi</taxon>
        <taxon>Mammalia</taxon>
        <taxon>Eutheria</taxon>
        <taxon>Euarchontoglires</taxon>
        <taxon>Primates</taxon>
        <taxon>Haplorrhini</taxon>
        <taxon>Catarrhini</taxon>
        <taxon>Cercopithecidae</taxon>
        <taxon>Cercopithecinae</taxon>
        <taxon>Papio</taxon>
    </lineage>
</organism>
<evidence type="ECO:0000256" key="13">
    <source>
        <dbReference type="ARBA" id="ARBA00079118"/>
    </source>
</evidence>
<feature type="compositionally biased region" description="Polar residues" evidence="14">
    <location>
        <begin position="1767"/>
        <end position="1782"/>
    </location>
</feature>
<dbReference type="Pfam" id="PF25875">
    <property type="entry name" value="WHD_Rad26_CSB"/>
    <property type="match status" value="1"/>
</dbReference>
<dbReference type="GO" id="GO:0009636">
    <property type="term" value="P:response to toxic substance"/>
    <property type="evidence" value="ECO:0007669"/>
    <property type="project" value="Ensembl"/>
</dbReference>
<evidence type="ECO:0000256" key="1">
    <source>
        <dbReference type="ARBA" id="ARBA00004123"/>
    </source>
</evidence>
<dbReference type="GO" id="GO:0016787">
    <property type="term" value="F:hydrolase activity"/>
    <property type="evidence" value="ECO:0007669"/>
    <property type="project" value="UniProtKB-KW"/>
</dbReference>
<sequence>MPNEGIPHSSQTQEQDYLQSQPVSNNEEMAIKQESGGDGEVEEYLPFSSVGDGLSTSAEGCASAAPRRGPALLHINRHQIQAVEPSAQALELQGLGVDVYDQDVLEQGVLRQVDNAIHEASRTSQLADVEKEYRSVLDDLTSCTTSLRQINKIIEQLSPQAATSRDINRKLDSVKRQKYNKLLTLTHLCSLLREPGPSSHLGWYSQHPATLELYLALENLREQQLKKITAKQKHLQAILGGAEVKIELDHASLEEDAEPGPSSLGSMLMPVQETAWEELIRTGQMTPFGTQIPQKQEKKPRKIMLNEASGFEKYLADQAKLSFERKKQATCNKRPARKAPASVTPPAPTQSKNKPNKKAKVLSKKEERLKKHIKKLQKRALQFQGKVGLPKARRPWESDMRPEAEGDSEGEESEYFPTEEEEEEEDDEVEGVEADLSGDRTDYELKPLPKGRKRQKKVPVQEIDDDFFPSSGEEAEASPIGEGGGGGRKVGRYRDDGDEDYYKQRLSPKMPRTLSLHEITDLLETDDSIEASAIVIQPPENATAPVSDEESGDEEGGTIKNLPGSLLHTAAYLIQDGSDAESDSDDPSYAPKDDSPDEVPSTSTVQQPPPSRRRKMTKIVCKWKKADLTVQPVAGRVTAPPNDFFTEMRTPTEILELFLDDEVIELIVKYSNLYADSKGVHLGLTSSEFKCFLGIIFLSGYVSVPRRRMFWEQRTDVHNVLVSAAMRRDRFETIFSNLHVADNADLDPVDKFSKLRPLISKLNERCMKFVPNETYFSFDEFMVPYFGRHGCKQFIRGKPIRFGYKFWCGATCLGYICWFQPYQGKNPNTKHEEYGVGASLVLQFSEALTEAHPGQYHFVFNNFFTSIALLDKLSSMGHQATGTVRKDHIDKVPLESDVALKKKERGTFDYRIDGKGNIVCRWNDNSVVTVASSGAGIHPLCLVSRYSQKLKKKIQVQQPNMIKVYNQFMGGVDRADENIDKYRASIRGKKWYSSPLLFCFELVLQNAWQLHKTYDEKPVDFLEFRRRVVCHYLETHGHPPEPGQKGRPQKRNIDSRYDGINHVIVKQGKQTRRWNKLRLQDKEKRLKLEDDSEESDAEFDEGFKVPGFLFKKLFKYQQTGVRWLWELHCQQAGGILGDEMGLGKTIQIIAFLAGLSYSKIRTRGSNYRFEGLGPTVIVCPTTVMHQWVKEFHTWWPPFRVAILHETGSYTHKKEKLIRDVAHCHGILITSYSYIRLMQDDISRYDWHYVILDEGHKIRNPNAAVTLACKQFRTPHRIILSGSPMQNNLRELWSLFDFIFPGKLGTLPVFMEQFSVPITMGGYSNASPVQVKTAYKCACVLRDTINPYLLRRMKSDVKMSLSLPDKNEQVLFCRLTDEQHKVYQNFVDSKEVYRILNGEMQIFSGLIALRKICNHPDLFSGGPKNLKGLPDDELEEDQFGYWKRSGKMIVVESLLKIWHKQGQRVLLFSQSRQMLDILEVFLRAQKYTYLKMDGTTTIASRQPLITRYNEDTSIFVFLLTTRVGGLGVNLTGANRVVIYDPDWNPSTDTQARERAWRIGQKKQVTVYRLLTAGTIEEKIYHRQIFKQFLTNRVLKDPKQRRFFKSNDLYELFTLTSPDASQSTETSAIFAGTGSDVQTPKCHLKRKIQPAFGADHDVPKHKKFPASNISINDATSSEEKSEAKGAEVNVVPSNQSDPLKDDPHMSSNIASNDRLGEETNAVSGPEESSVISGNGECSNSSGTGKTSRPSGDESIDEKLGLSYKRERPSQAQTESFWENKQMENNFYKHKSKTKHHSVAEEETLEKHLRPKQKPKNPKHCRDAKFEGTRIPHLVKKRRYQKQDGENKSEAKEQSNDDYVLEKLFKKSVGVHSVMKHDAIMDGASPDYVLVEAEANRVAQDALKALRLSRQRCLGAVSGVPTWTGHRGISGAPAGTKSRFGKKRNSNFSVQHSSSTSPTEKCQDGIMKKEGKDNVPEHFSGRAEDADSSSGALASSSLLAKMRARNHLILPERLESESGHLQEASALLPTTEHDDLLVEMRNFIAFQAHTDGQASTREILQEFESKLSASQSCVFRELLRNLCTFHRTSGGEGIWKLKPEYC</sequence>
<evidence type="ECO:0000256" key="10">
    <source>
        <dbReference type="ARBA" id="ARBA00023242"/>
    </source>
</evidence>